<dbReference type="Gene3D" id="1.10.520.30">
    <property type="entry name" value="AF1862-like domain"/>
    <property type="match status" value="1"/>
</dbReference>
<dbReference type="AlphaFoldDB" id="A0A348ALW7"/>
<comment type="subcellular location">
    <subcellularLocation>
        <location evidence="1">Cytoplasm</location>
    </subcellularLocation>
</comment>
<evidence type="ECO:0000256" key="4">
    <source>
        <dbReference type="ARBA" id="ARBA00023118"/>
    </source>
</evidence>
<dbReference type="NCBIfam" id="TIGR01881">
    <property type="entry name" value="cas_Cmr5"/>
    <property type="match status" value="1"/>
</dbReference>
<dbReference type="GO" id="GO:0051607">
    <property type="term" value="P:defense response to virus"/>
    <property type="evidence" value="ECO:0007669"/>
    <property type="project" value="UniProtKB-KW"/>
</dbReference>
<protein>
    <recommendedName>
        <fullName evidence="5">CRISPR type III-B/RAMP module-associated protein Cmr5</fullName>
    </recommendedName>
</protein>
<evidence type="ECO:0000256" key="3">
    <source>
        <dbReference type="ARBA" id="ARBA00022490"/>
    </source>
</evidence>
<dbReference type="CDD" id="cd09749">
    <property type="entry name" value="Cmr5_III-B"/>
    <property type="match status" value="1"/>
</dbReference>
<evidence type="ECO:0000256" key="1">
    <source>
        <dbReference type="ARBA" id="ARBA00004496"/>
    </source>
</evidence>
<organism evidence="6 7">
    <name type="scientific">Methylomusa anaerophila</name>
    <dbReference type="NCBI Taxonomy" id="1930071"/>
    <lineage>
        <taxon>Bacteria</taxon>
        <taxon>Bacillati</taxon>
        <taxon>Bacillota</taxon>
        <taxon>Negativicutes</taxon>
        <taxon>Selenomonadales</taxon>
        <taxon>Sporomusaceae</taxon>
        <taxon>Methylomusa</taxon>
    </lineage>
</organism>
<reference evidence="6 7" key="1">
    <citation type="journal article" date="2018" name="Int. J. Syst. Evol. Microbiol.">
        <title>Methylomusa anaerophila gen. nov., sp. nov., an anaerobic methanol-utilizing bacterium isolated from a microbial fuel cell.</title>
        <authorList>
            <person name="Amano N."/>
            <person name="Yamamuro A."/>
            <person name="Miyahara M."/>
            <person name="Kouzuma A."/>
            <person name="Abe T."/>
            <person name="Watanabe K."/>
        </authorList>
    </citation>
    <scope>NUCLEOTIDE SEQUENCE [LARGE SCALE GENOMIC DNA]</scope>
    <source>
        <strain evidence="6 7">MMFC1</strain>
    </source>
</reference>
<name>A0A348ALW7_9FIRM</name>
<dbReference type="InterPro" id="IPR023101">
    <property type="entry name" value="AF1862-like_dom_sf"/>
</dbReference>
<keyword evidence="3" id="KW-0963">Cytoplasm</keyword>
<evidence type="ECO:0000313" key="6">
    <source>
        <dbReference type="EMBL" id="BBB92065.1"/>
    </source>
</evidence>
<dbReference type="Pfam" id="PF09701">
    <property type="entry name" value="Cas_Cmr5"/>
    <property type="match status" value="1"/>
</dbReference>
<dbReference type="SUPFAM" id="SSF158568">
    <property type="entry name" value="AF1862-like"/>
    <property type="match status" value="1"/>
</dbReference>
<evidence type="ECO:0000313" key="7">
    <source>
        <dbReference type="Proteomes" id="UP000276437"/>
    </source>
</evidence>
<evidence type="ECO:0000256" key="2">
    <source>
        <dbReference type="ARBA" id="ARBA00006161"/>
    </source>
</evidence>
<accession>A0A348ALW7</accession>
<dbReference type="InterPro" id="IPR010160">
    <property type="entry name" value="CRISPR-assoc_prot_Cmr5"/>
</dbReference>
<keyword evidence="4" id="KW-0051">Antiviral defense</keyword>
<keyword evidence="7" id="KW-1185">Reference proteome</keyword>
<gene>
    <name evidence="6" type="ORF">MAMMFC1_02750</name>
</gene>
<evidence type="ECO:0000256" key="5">
    <source>
        <dbReference type="ARBA" id="ARBA00030001"/>
    </source>
</evidence>
<dbReference type="Proteomes" id="UP000276437">
    <property type="component" value="Chromosome"/>
</dbReference>
<dbReference type="RefSeq" id="WP_126309008.1">
    <property type="nucleotide sequence ID" value="NZ_AP018449.1"/>
</dbReference>
<dbReference type="EMBL" id="AP018449">
    <property type="protein sequence ID" value="BBB92065.1"/>
    <property type="molecule type" value="Genomic_DNA"/>
</dbReference>
<dbReference type="GO" id="GO:0005737">
    <property type="term" value="C:cytoplasm"/>
    <property type="evidence" value="ECO:0007669"/>
    <property type="project" value="UniProtKB-SubCell"/>
</dbReference>
<comment type="similarity">
    <text evidence="2">Belongs to the CRISPR system Cmr5 family.</text>
</comment>
<dbReference type="OrthoDB" id="1716617at2"/>
<dbReference type="KEGG" id="mana:MAMMFC1_02750"/>
<proteinExistence type="inferred from homology"/>
<sequence>MIQQINSIKGLEMGRASFAYEKVEDAVEKLTKNDAKKYKSYVKKIPMYIKTNGLGPTLAFIRSKTDPDPAKSDTVYAMIYNQTTQWLKQDPKRVIIVNNDLVKTIISLRSPEYRAATVEVLSLFNWLRRFAEGLIEGEADDDIAG</sequence>